<accession>A0A1H3T7B8</accession>
<dbReference type="Pfam" id="PF09551">
    <property type="entry name" value="Spore_II_R"/>
    <property type="match status" value="1"/>
</dbReference>
<evidence type="ECO:0000256" key="1">
    <source>
        <dbReference type="SAM" id="MobiDB-lite"/>
    </source>
</evidence>
<dbReference type="AlphaFoldDB" id="A0A1H3T7B8"/>
<dbReference type="Proteomes" id="UP000198935">
    <property type="component" value="Unassembled WGS sequence"/>
</dbReference>
<feature type="region of interest" description="Disordered" evidence="1">
    <location>
        <begin position="173"/>
        <end position="196"/>
    </location>
</feature>
<gene>
    <name evidence="2" type="ORF">SAMN05421736_11344</name>
</gene>
<evidence type="ECO:0000313" key="2">
    <source>
        <dbReference type="EMBL" id="SDZ45219.1"/>
    </source>
</evidence>
<dbReference type="InterPro" id="IPR014202">
    <property type="entry name" value="Spore_II_R"/>
</dbReference>
<dbReference type="STRING" id="1503961.SAMN05421736_11344"/>
<reference evidence="3" key="1">
    <citation type="submission" date="2016-10" db="EMBL/GenBank/DDBJ databases">
        <authorList>
            <person name="Varghese N."/>
            <person name="Submissions S."/>
        </authorList>
    </citation>
    <scope>NUCLEOTIDE SEQUENCE [LARGE SCALE GENOMIC DNA]</scope>
    <source>
        <strain evidence="3">SP</strain>
    </source>
</reference>
<sequence length="218" mass="24846">MLTMNKRMRLYITMSLLLLILSWEAHVLMPVQATDEQAIPEESIRLRILANSNSPVDQTVKREIRNAVNAQITEWVEHIKDIEEAREIIRENLEDLNEIVAQQLAAAGSKESFQISLQKTSFPTKLYGNRLYPAGEYEAVLITLGDGNGDNWWCVLFPPLCFLDFSNGDAVDHEQETEAGRASQEEPGNAPSAEKEEDVQVSFFIVEIFTNFWDKLWS</sequence>
<keyword evidence="3" id="KW-1185">Reference proteome</keyword>
<organism evidence="2 3">
    <name type="scientific">Evansella caseinilytica</name>
    <dbReference type="NCBI Taxonomy" id="1503961"/>
    <lineage>
        <taxon>Bacteria</taxon>
        <taxon>Bacillati</taxon>
        <taxon>Bacillota</taxon>
        <taxon>Bacilli</taxon>
        <taxon>Bacillales</taxon>
        <taxon>Bacillaceae</taxon>
        <taxon>Evansella</taxon>
    </lineage>
</organism>
<protein>
    <submittedName>
        <fullName evidence="2">Stage II sporulation protein R</fullName>
    </submittedName>
</protein>
<evidence type="ECO:0000313" key="3">
    <source>
        <dbReference type="Proteomes" id="UP000198935"/>
    </source>
</evidence>
<dbReference type="NCBIfam" id="TIGR02837">
    <property type="entry name" value="spore_II_R"/>
    <property type="match status" value="1"/>
</dbReference>
<dbReference type="EMBL" id="FNPI01000013">
    <property type="protein sequence ID" value="SDZ45219.1"/>
    <property type="molecule type" value="Genomic_DNA"/>
</dbReference>
<name>A0A1H3T7B8_9BACI</name>
<proteinExistence type="predicted"/>